<dbReference type="GO" id="GO:0004222">
    <property type="term" value="F:metalloendopeptidase activity"/>
    <property type="evidence" value="ECO:0007669"/>
    <property type="project" value="InterPro"/>
</dbReference>
<dbReference type="EMBL" id="OA884543">
    <property type="protein sequence ID" value="CAD7280956.1"/>
    <property type="molecule type" value="Genomic_DNA"/>
</dbReference>
<dbReference type="Proteomes" id="UP000678499">
    <property type="component" value="Unassembled WGS sequence"/>
</dbReference>
<dbReference type="InterPro" id="IPR024079">
    <property type="entry name" value="MetalloPept_cat_dom_sf"/>
</dbReference>
<organism evidence="3">
    <name type="scientific">Notodromas monacha</name>
    <dbReference type="NCBI Taxonomy" id="399045"/>
    <lineage>
        <taxon>Eukaryota</taxon>
        <taxon>Metazoa</taxon>
        <taxon>Ecdysozoa</taxon>
        <taxon>Arthropoda</taxon>
        <taxon>Crustacea</taxon>
        <taxon>Oligostraca</taxon>
        <taxon>Ostracoda</taxon>
        <taxon>Podocopa</taxon>
        <taxon>Podocopida</taxon>
        <taxon>Cypridocopina</taxon>
        <taxon>Cypridoidea</taxon>
        <taxon>Cyprididae</taxon>
        <taxon>Notodromas</taxon>
    </lineage>
</organism>
<sequence length="136" mass="15657">MLFGILCFKPGACHLQRRELPPDPEGKFAFEKLSISDAHDAKYGYDMDSIMHYDSYGFGKINPVTGRQLQTIFVKADPSRIISRAEVLSPGNVEEIHQVYDELCTNKLKYKKPAAKIFRWVMRFIRRVFNALRNSG</sequence>
<proteinExistence type="predicted"/>
<name>A0A7R9GHS8_9CRUS</name>
<reference evidence="3" key="1">
    <citation type="submission" date="2020-11" db="EMBL/GenBank/DDBJ databases">
        <authorList>
            <person name="Tran Van P."/>
        </authorList>
    </citation>
    <scope>NUCLEOTIDE SEQUENCE</scope>
</reference>
<evidence type="ECO:0000256" key="1">
    <source>
        <dbReference type="ARBA" id="ARBA00001947"/>
    </source>
</evidence>
<dbReference type="InterPro" id="IPR001506">
    <property type="entry name" value="Peptidase_M12A"/>
</dbReference>
<evidence type="ECO:0000313" key="4">
    <source>
        <dbReference type="Proteomes" id="UP000678499"/>
    </source>
</evidence>
<gene>
    <name evidence="3" type="ORF">NMOB1V02_LOCUS8611</name>
</gene>
<comment type="cofactor">
    <cofactor evidence="1">
        <name>Zn(2+)</name>
        <dbReference type="ChEBI" id="CHEBI:29105"/>
    </cofactor>
</comment>
<evidence type="ECO:0000259" key="2">
    <source>
        <dbReference type="Pfam" id="PF01400"/>
    </source>
</evidence>
<dbReference type="EMBL" id="CAJPEX010002506">
    <property type="protein sequence ID" value="CAG0921108.1"/>
    <property type="molecule type" value="Genomic_DNA"/>
</dbReference>
<dbReference type="Pfam" id="PF01400">
    <property type="entry name" value="Astacin"/>
    <property type="match status" value="1"/>
</dbReference>
<accession>A0A7R9GHS8</accession>
<dbReference type="Gene3D" id="3.40.390.10">
    <property type="entry name" value="Collagenase (Catalytic Domain)"/>
    <property type="match status" value="1"/>
</dbReference>
<keyword evidence="4" id="KW-1185">Reference proteome</keyword>
<protein>
    <recommendedName>
        <fullName evidence="2">Peptidase M12A domain-containing protein</fullName>
    </recommendedName>
</protein>
<evidence type="ECO:0000313" key="3">
    <source>
        <dbReference type="EMBL" id="CAD7280956.1"/>
    </source>
</evidence>
<dbReference type="AlphaFoldDB" id="A0A7R9GHS8"/>
<dbReference type="GO" id="GO:0006508">
    <property type="term" value="P:proteolysis"/>
    <property type="evidence" value="ECO:0007669"/>
    <property type="project" value="InterPro"/>
</dbReference>
<feature type="domain" description="Peptidase M12A" evidence="2">
    <location>
        <begin position="27"/>
        <end position="100"/>
    </location>
</feature>